<reference evidence="3 4" key="1">
    <citation type="journal article" date="2023" name="Microb. Genom.">
        <title>Mesoterricola silvestris gen. nov., sp. nov., Mesoterricola sediminis sp. nov., Geothrix oryzae sp. nov., Geothrix edaphica sp. nov., Geothrix rubra sp. nov., and Geothrix limicola sp. nov., six novel members of Acidobacteriota isolated from soils.</title>
        <authorList>
            <person name="Weisberg A.J."/>
            <person name="Pearce E."/>
            <person name="Kramer C.G."/>
            <person name="Chang J.H."/>
            <person name="Clarke C.R."/>
        </authorList>
    </citation>
    <scope>NUCLEOTIDE SEQUENCE [LARGE SCALE GENOMIC DNA]</scope>
    <source>
        <strain evidence="3 4">NRRL_B-2795</strain>
    </source>
</reference>
<feature type="domain" description="Trehalase-like N-terminal" evidence="2">
    <location>
        <begin position="5"/>
        <end position="132"/>
    </location>
</feature>
<gene>
    <name evidence="3" type="ORF">PV517_35470</name>
</gene>
<name>A0ABU4LDV2_9ACTN</name>
<keyword evidence="3" id="KW-0378">Hydrolase</keyword>
<dbReference type="Proteomes" id="UP001271723">
    <property type="component" value="Unassembled WGS sequence"/>
</dbReference>
<dbReference type="SUPFAM" id="SSF48208">
    <property type="entry name" value="Six-hairpin glycosidases"/>
    <property type="match status" value="1"/>
</dbReference>
<dbReference type="Pfam" id="PF00723">
    <property type="entry name" value="Glyco_hydro_15"/>
    <property type="match status" value="1"/>
</dbReference>
<dbReference type="Pfam" id="PF19291">
    <property type="entry name" value="TREH_N"/>
    <property type="match status" value="1"/>
</dbReference>
<accession>A0ABU4LDV2</accession>
<protein>
    <submittedName>
        <fullName evidence="3">Glycoside hydrolase family 15 protein</fullName>
    </submittedName>
</protein>
<evidence type="ECO:0000313" key="4">
    <source>
        <dbReference type="Proteomes" id="UP001271723"/>
    </source>
</evidence>
<dbReference type="InterPro" id="IPR045582">
    <property type="entry name" value="Trehalase-like_N"/>
</dbReference>
<dbReference type="PANTHER" id="PTHR31616:SF0">
    <property type="entry name" value="GLUCAN 1,4-ALPHA-GLUCOSIDASE"/>
    <property type="match status" value="1"/>
</dbReference>
<evidence type="ECO:0000313" key="3">
    <source>
        <dbReference type="EMBL" id="MDX2913955.1"/>
    </source>
</evidence>
<dbReference type="Gene3D" id="1.50.10.10">
    <property type="match status" value="1"/>
</dbReference>
<feature type="domain" description="GH15-like" evidence="1">
    <location>
        <begin position="220"/>
        <end position="586"/>
    </location>
</feature>
<organism evidence="3 4">
    <name type="scientific">Streptomyces griseiscabiei</name>
    <dbReference type="NCBI Taxonomy" id="2993540"/>
    <lineage>
        <taxon>Bacteria</taxon>
        <taxon>Bacillati</taxon>
        <taxon>Actinomycetota</taxon>
        <taxon>Actinomycetes</taxon>
        <taxon>Kitasatosporales</taxon>
        <taxon>Streptomycetaceae</taxon>
        <taxon>Streptomyces</taxon>
    </lineage>
</organism>
<keyword evidence="4" id="KW-1185">Reference proteome</keyword>
<evidence type="ECO:0000259" key="1">
    <source>
        <dbReference type="Pfam" id="PF00723"/>
    </source>
</evidence>
<comment type="caution">
    <text evidence="3">The sequence shown here is derived from an EMBL/GenBank/DDBJ whole genome shotgun (WGS) entry which is preliminary data.</text>
</comment>
<evidence type="ECO:0000259" key="2">
    <source>
        <dbReference type="Pfam" id="PF19291"/>
    </source>
</evidence>
<dbReference type="PANTHER" id="PTHR31616">
    <property type="entry name" value="TREHALASE"/>
    <property type="match status" value="1"/>
</dbReference>
<dbReference type="RefSeq" id="WP_256965447.1">
    <property type="nucleotide sequence ID" value="NZ_JAGJBZ010000005.1"/>
</dbReference>
<dbReference type="EMBL" id="JARAVY010000017">
    <property type="protein sequence ID" value="MDX2913955.1"/>
    <property type="molecule type" value="Genomic_DNA"/>
</dbReference>
<sequence length="608" mass="66560">MRSVGRIEDQAYIGNMRTGAHVDRDGAITMLSPERFDAPAVFARLLGTEEHGLWRVGPAADGPAPVADRRRYLPGTLVLESTWITRDGTVQLVDVMPTTGEAPHVVRIVRGISGRVTMRSLLRARPSYGRHVPVVRTEDQRASVDLEPGRLWLDTTAPTQAADGDLLSEFQVSEGETVSLTLTWSPGADAPPPLPDATGLLNETVDFWREWVGQSTYAGPNRDAVERDLITLKALTYAPTGAIVAAATTSLPEKIRGVRNWDYRYCWLRDSAFVIETFLACGFVDEARAWIDFLRVAIGGHPEWLQVMYGVAGERNLPETELDWLPGHEGSVPVRVGNAAAKQLQVDVYGEVISALYEAQLRDPSLASAVGPLVTDLAACLEDLWSSPDEGIWEVRGNRRHFVHSKVMAWVAYDRAVRLIDAGQAQGPAERWRALRDDIHAEVCARGYDEQRGTFTQSYGSTELDAALLQMVGTGFLPPTDERVVGTIEAVQRDLSIQGGFLLRYHTRGAAPGRDGLPGDEGAFLICSGWLISALARIGRVDEAEILLDGLLGTRNDLGLMSEEWDPHQQRQLGNFPQGFSHLTVILSVLAVHAARSGQELVRTGAGQ</sequence>
<proteinExistence type="predicted"/>
<dbReference type="InterPro" id="IPR012341">
    <property type="entry name" value="6hp_glycosidase-like_sf"/>
</dbReference>
<dbReference type="InterPro" id="IPR011613">
    <property type="entry name" value="GH15-like"/>
</dbReference>
<dbReference type="InterPro" id="IPR008928">
    <property type="entry name" value="6-hairpin_glycosidase_sf"/>
</dbReference>
<dbReference type="GO" id="GO:0016787">
    <property type="term" value="F:hydrolase activity"/>
    <property type="evidence" value="ECO:0007669"/>
    <property type="project" value="UniProtKB-KW"/>
</dbReference>